<evidence type="ECO:0008006" key="9">
    <source>
        <dbReference type="Google" id="ProtNLM"/>
    </source>
</evidence>
<keyword evidence="3" id="KW-1134">Transmembrane beta strand</keyword>
<dbReference type="InterPro" id="IPR051906">
    <property type="entry name" value="TolC-like"/>
</dbReference>
<reference evidence="8" key="1">
    <citation type="submission" date="2019-08" db="EMBL/GenBank/DDBJ databases">
        <authorList>
            <person name="Kucharzyk K."/>
            <person name="Murdoch R.W."/>
            <person name="Higgins S."/>
            <person name="Loffler F."/>
        </authorList>
    </citation>
    <scope>NUCLEOTIDE SEQUENCE</scope>
</reference>
<dbReference type="PANTHER" id="PTHR30026">
    <property type="entry name" value="OUTER MEMBRANE PROTEIN TOLC"/>
    <property type="match status" value="1"/>
</dbReference>
<evidence type="ECO:0000256" key="7">
    <source>
        <dbReference type="SAM" id="Coils"/>
    </source>
</evidence>
<organism evidence="8">
    <name type="scientific">bioreactor metagenome</name>
    <dbReference type="NCBI Taxonomy" id="1076179"/>
    <lineage>
        <taxon>unclassified sequences</taxon>
        <taxon>metagenomes</taxon>
        <taxon>ecological metagenomes</taxon>
    </lineage>
</organism>
<dbReference type="EMBL" id="VSSQ01000417">
    <property type="protein sequence ID" value="MPL94178.1"/>
    <property type="molecule type" value="Genomic_DNA"/>
</dbReference>
<keyword evidence="7" id="KW-0175">Coiled coil</keyword>
<name>A0A644VS23_9ZZZZ</name>
<dbReference type="InterPro" id="IPR003423">
    <property type="entry name" value="OMP_efflux"/>
</dbReference>
<gene>
    <name evidence="8" type="ORF">SDC9_40328</name>
</gene>
<dbReference type="GO" id="GO:0009279">
    <property type="term" value="C:cell outer membrane"/>
    <property type="evidence" value="ECO:0007669"/>
    <property type="project" value="UniProtKB-SubCell"/>
</dbReference>
<comment type="subcellular location">
    <subcellularLocation>
        <location evidence="1">Cell outer membrane</location>
    </subcellularLocation>
</comment>
<feature type="coiled-coil region" evidence="7">
    <location>
        <begin position="213"/>
        <end position="240"/>
    </location>
</feature>
<evidence type="ECO:0000256" key="1">
    <source>
        <dbReference type="ARBA" id="ARBA00004442"/>
    </source>
</evidence>
<proteinExistence type="predicted"/>
<dbReference type="PANTHER" id="PTHR30026:SF20">
    <property type="entry name" value="OUTER MEMBRANE PROTEIN TOLC"/>
    <property type="match status" value="1"/>
</dbReference>
<evidence type="ECO:0000256" key="6">
    <source>
        <dbReference type="ARBA" id="ARBA00023237"/>
    </source>
</evidence>
<keyword evidence="6" id="KW-0998">Cell outer membrane</keyword>
<dbReference type="SUPFAM" id="SSF56954">
    <property type="entry name" value="Outer membrane efflux proteins (OEP)"/>
    <property type="match status" value="1"/>
</dbReference>
<evidence type="ECO:0000256" key="4">
    <source>
        <dbReference type="ARBA" id="ARBA00022692"/>
    </source>
</evidence>
<sequence>MKITLTILTLITFLGLRAQESTNLTLAQAWQYALQNSPTLINAQADVEIARKKIMETTAIGLPQINGSVEYQNFLDIPTTLLPDFISPAVYGVLLQEGLITPAQMPDASSSQFFPAKFGTQHNASYGVTLSQLIFSGQYIVGLQASKVFGGLSQQSLEKNRIDIKHQITETYCLILSLQENKSFLDSNLTSFAKLLKETEAMNAQGFVEEINVDQLKLNVSTLENAVNSLSRNIETAQMLLKFQMGMPVEQSIILTDHLEDLMLSMNTTVLTDSAFKPALTIDMQLMDTQVKLQELSLKREQSAYLPTLAGYFSYSRKAMRDEFNFFDGDQAWYPTSLIGFKLDVPIWSSGTRHARVQQARINLDKSITSRNMVEQSLYLQYEQARIGYLSAIDKYNHEKQNVSLTEKILDKTMIKYREGLSSSMELTQAQMQHQTSQANYFAAVFELISAWNKMEKLLENN</sequence>
<protein>
    <recommendedName>
        <fullName evidence="9">Outer membrane protein TolC</fullName>
    </recommendedName>
</protein>
<comment type="caution">
    <text evidence="8">The sequence shown here is derived from an EMBL/GenBank/DDBJ whole genome shotgun (WGS) entry which is preliminary data.</text>
</comment>
<evidence type="ECO:0000256" key="3">
    <source>
        <dbReference type="ARBA" id="ARBA00022452"/>
    </source>
</evidence>
<dbReference type="GO" id="GO:1990281">
    <property type="term" value="C:efflux pump complex"/>
    <property type="evidence" value="ECO:0007669"/>
    <property type="project" value="TreeGrafter"/>
</dbReference>
<dbReference type="GO" id="GO:0015562">
    <property type="term" value="F:efflux transmembrane transporter activity"/>
    <property type="evidence" value="ECO:0007669"/>
    <property type="project" value="InterPro"/>
</dbReference>
<dbReference type="AlphaFoldDB" id="A0A644VS23"/>
<keyword evidence="5" id="KW-0472">Membrane</keyword>
<evidence type="ECO:0000256" key="2">
    <source>
        <dbReference type="ARBA" id="ARBA00022448"/>
    </source>
</evidence>
<dbReference type="GO" id="GO:0015288">
    <property type="term" value="F:porin activity"/>
    <property type="evidence" value="ECO:0007669"/>
    <property type="project" value="TreeGrafter"/>
</dbReference>
<evidence type="ECO:0000256" key="5">
    <source>
        <dbReference type="ARBA" id="ARBA00023136"/>
    </source>
</evidence>
<dbReference type="Pfam" id="PF02321">
    <property type="entry name" value="OEP"/>
    <property type="match status" value="1"/>
</dbReference>
<keyword evidence="2" id="KW-0813">Transport</keyword>
<evidence type="ECO:0000313" key="8">
    <source>
        <dbReference type="EMBL" id="MPL94178.1"/>
    </source>
</evidence>
<keyword evidence="4" id="KW-0812">Transmembrane</keyword>
<dbReference type="Gene3D" id="1.20.1600.10">
    <property type="entry name" value="Outer membrane efflux proteins (OEP)"/>
    <property type="match status" value="1"/>
</dbReference>
<accession>A0A644VS23</accession>